<dbReference type="eggNOG" id="ENOG5033P40">
    <property type="taxonomic scope" value="Bacteria"/>
</dbReference>
<protein>
    <recommendedName>
        <fullName evidence="4">Zinc ribbon domain-containing protein</fullName>
    </recommendedName>
</protein>
<evidence type="ECO:0000256" key="1">
    <source>
        <dbReference type="SAM" id="Phobius"/>
    </source>
</evidence>
<reference evidence="2 3" key="1">
    <citation type="journal article" date="2015" name="Nat. Commun.">
        <title>Production of butyrate from lysine and the Amadori product fructoselysine by a human gut commensal.</title>
        <authorList>
            <person name="Bui T.P."/>
            <person name="Ritari J."/>
            <person name="Boeren S."/>
            <person name="de Waard P."/>
            <person name="Plugge C.M."/>
            <person name="de Vos W.M."/>
        </authorList>
    </citation>
    <scope>NUCLEOTIDE SEQUENCE [LARGE SCALE GENOMIC DNA]</scope>
    <source>
        <strain evidence="2 3">AF211</strain>
    </source>
</reference>
<evidence type="ECO:0000313" key="3">
    <source>
        <dbReference type="Proteomes" id="UP000064844"/>
    </source>
</evidence>
<keyword evidence="1" id="KW-0472">Membrane</keyword>
<gene>
    <name evidence="2" type="ORF">IB211_02263</name>
</gene>
<dbReference type="PATRIC" id="fig|1297617.4.peg.2330"/>
<name>A0A0S2W5P1_9FIRM</name>
<evidence type="ECO:0008006" key="4">
    <source>
        <dbReference type="Google" id="ProtNLM"/>
    </source>
</evidence>
<keyword evidence="1" id="KW-1133">Transmembrane helix</keyword>
<accession>A0A0S2W5P1</accession>
<dbReference type="KEGG" id="ibu:IB211_02263"/>
<evidence type="ECO:0000313" key="2">
    <source>
        <dbReference type="EMBL" id="ALP94654.1"/>
    </source>
</evidence>
<proteinExistence type="predicted"/>
<dbReference type="RefSeq" id="WP_058118071.1">
    <property type="nucleotide sequence ID" value="NZ_CP011307.1"/>
</dbReference>
<keyword evidence="3" id="KW-1185">Reference proteome</keyword>
<organism evidence="2 3">
    <name type="scientific">Intestinimonas butyriciproducens</name>
    <dbReference type="NCBI Taxonomy" id="1297617"/>
    <lineage>
        <taxon>Bacteria</taxon>
        <taxon>Bacillati</taxon>
        <taxon>Bacillota</taxon>
        <taxon>Clostridia</taxon>
        <taxon>Eubacteriales</taxon>
        <taxon>Intestinimonas</taxon>
    </lineage>
</organism>
<dbReference type="Proteomes" id="UP000064844">
    <property type="component" value="Chromosome"/>
</dbReference>
<dbReference type="EMBL" id="CP011307">
    <property type="protein sequence ID" value="ALP94654.1"/>
    <property type="molecule type" value="Genomic_DNA"/>
</dbReference>
<keyword evidence="1" id="KW-0812">Transmembrane</keyword>
<dbReference type="STRING" id="1297617.IB211_02263"/>
<dbReference type="AlphaFoldDB" id="A0A0S2W5P1"/>
<sequence>MPLVRCPDCLSAVSDQAPVCPHCGRPLHPRKLPDDLEQLSCALVLEEADFNDPNLAALLGELMRCAEKEAATLRGQTPLVVQRALSCAACMETAQRFGRGNSLSVYLDEDAVPGRLSRAQPICSCAPQPVPLRFPRPLSFWKTVGAILTALALWNLFLLLLGFILASV</sequence>
<reference evidence="3" key="2">
    <citation type="submission" date="2015-04" db="EMBL/GenBank/DDBJ databases">
        <title>A butyrogenic pathway from the amino acid lysine in a human gut commensal.</title>
        <authorList>
            <person name="de Vos W.M."/>
            <person name="Bui N.T.P."/>
            <person name="Plugge C.M."/>
            <person name="Ritari J."/>
        </authorList>
    </citation>
    <scope>NUCLEOTIDE SEQUENCE [LARGE SCALE GENOMIC DNA]</scope>
    <source>
        <strain evidence="3">AF211</strain>
    </source>
</reference>
<feature type="transmembrane region" description="Helical" evidence="1">
    <location>
        <begin position="143"/>
        <end position="166"/>
    </location>
</feature>